<feature type="domain" description="Methylamine utilisation protein MauE" evidence="6">
    <location>
        <begin position="4"/>
        <end position="129"/>
    </location>
</feature>
<comment type="subcellular location">
    <subcellularLocation>
        <location evidence="1">Membrane</location>
        <topology evidence="1">Multi-pass membrane protein</topology>
    </subcellularLocation>
</comment>
<evidence type="ECO:0000256" key="2">
    <source>
        <dbReference type="ARBA" id="ARBA00022692"/>
    </source>
</evidence>
<accession>A0A383REX5</accession>
<dbReference type="Proteomes" id="UP000304148">
    <property type="component" value="Chromosome"/>
</dbReference>
<feature type="transmembrane region" description="Helical" evidence="5">
    <location>
        <begin position="69"/>
        <end position="88"/>
    </location>
</feature>
<evidence type="ECO:0000259" key="6">
    <source>
        <dbReference type="Pfam" id="PF07291"/>
    </source>
</evidence>
<keyword evidence="2 5" id="KW-0812">Transmembrane</keyword>
<dbReference type="GO" id="GO:0016020">
    <property type="term" value="C:membrane"/>
    <property type="evidence" value="ECO:0007669"/>
    <property type="project" value="UniProtKB-SubCell"/>
</dbReference>
<feature type="transmembrane region" description="Helical" evidence="5">
    <location>
        <begin position="141"/>
        <end position="164"/>
    </location>
</feature>
<dbReference type="Pfam" id="PF07291">
    <property type="entry name" value="MauE"/>
    <property type="match status" value="1"/>
</dbReference>
<dbReference type="InterPro" id="IPR009908">
    <property type="entry name" value="Methylamine_util_MauE"/>
</dbReference>
<evidence type="ECO:0000256" key="3">
    <source>
        <dbReference type="ARBA" id="ARBA00022989"/>
    </source>
</evidence>
<reference evidence="8" key="1">
    <citation type="submission" date="2018-08" db="EMBL/GenBank/DDBJ databases">
        <authorList>
            <person name="Chevrot R."/>
        </authorList>
    </citation>
    <scope>NUCLEOTIDE SEQUENCE [LARGE SCALE GENOMIC DNA]</scope>
</reference>
<evidence type="ECO:0000313" key="7">
    <source>
        <dbReference type="EMBL" id="SYX84826.1"/>
    </source>
</evidence>
<evidence type="ECO:0000313" key="8">
    <source>
        <dbReference type="Proteomes" id="UP000304148"/>
    </source>
</evidence>
<name>A0A383REX5_PAEAL</name>
<keyword evidence="4 5" id="KW-0472">Membrane</keyword>
<dbReference type="EMBL" id="LS992241">
    <property type="protein sequence ID" value="SYX84826.1"/>
    <property type="molecule type" value="Genomic_DNA"/>
</dbReference>
<organism evidence="7 8">
    <name type="scientific">Paenibacillus alvei</name>
    <name type="common">Bacillus alvei</name>
    <dbReference type="NCBI Taxonomy" id="44250"/>
    <lineage>
        <taxon>Bacteria</taxon>
        <taxon>Bacillati</taxon>
        <taxon>Bacillota</taxon>
        <taxon>Bacilli</taxon>
        <taxon>Bacillales</taxon>
        <taxon>Paenibacillaceae</taxon>
        <taxon>Paenibacillus</taxon>
    </lineage>
</organism>
<proteinExistence type="predicted"/>
<evidence type="ECO:0000256" key="4">
    <source>
        <dbReference type="ARBA" id="ARBA00023136"/>
    </source>
</evidence>
<feature type="transmembrane region" description="Helical" evidence="5">
    <location>
        <begin position="109"/>
        <end position="129"/>
    </location>
</feature>
<sequence length="169" mass="19257">MSITSMFQIILSSLFFISAISKIFDFKELMSTVKMIGIFKGQSKILSISVIMFEIASSLFLLFKETAKLGSLVLLLLLFIFILISLYTKFVLQKNIKCNCFGSLSEENIGVKTIIRNIIFLIFVTIVLFNNPTDILTLDYLNVILVVMTAIGCFYSTTLFTQFYKFLKE</sequence>
<feature type="transmembrane region" description="Helical" evidence="5">
    <location>
        <begin position="45"/>
        <end position="63"/>
    </location>
</feature>
<keyword evidence="3 5" id="KW-1133">Transmembrane helix</keyword>
<dbReference type="AlphaFoldDB" id="A0A383REX5"/>
<gene>
    <name evidence="7" type="ORF">PBLR_13248</name>
</gene>
<feature type="transmembrane region" description="Helical" evidence="5">
    <location>
        <begin position="6"/>
        <end position="24"/>
    </location>
</feature>
<evidence type="ECO:0000256" key="5">
    <source>
        <dbReference type="SAM" id="Phobius"/>
    </source>
</evidence>
<protein>
    <submittedName>
        <fullName evidence="7">Putative Methylamine utilization protein MauE</fullName>
    </submittedName>
</protein>
<dbReference type="GO" id="GO:0030416">
    <property type="term" value="P:methylamine metabolic process"/>
    <property type="evidence" value="ECO:0007669"/>
    <property type="project" value="InterPro"/>
</dbReference>
<dbReference type="RefSeq" id="WP_138186629.1">
    <property type="nucleotide sequence ID" value="NZ_LS992241.1"/>
</dbReference>
<evidence type="ECO:0000256" key="1">
    <source>
        <dbReference type="ARBA" id="ARBA00004141"/>
    </source>
</evidence>